<feature type="compositionally biased region" description="Polar residues" evidence="1">
    <location>
        <begin position="161"/>
        <end position="178"/>
    </location>
</feature>
<keyword evidence="3" id="KW-1185">Reference proteome</keyword>
<dbReference type="AlphaFoldDB" id="A0A1G4KJI5"/>
<feature type="region of interest" description="Disordered" evidence="1">
    <location>
        <begin position="1"/>
        <end position="56"/>
    </location>
</feature>
<reference evidence="3" key="1">
    <citation type="submission" date="2016-03" db="EMBL/GenBank/DDBJ databases">
        <authorList>
            <person name="Devillers H."/>
        </authorList>
    </citation>
    <scope>NUCLEOTIDE SEQUENCE [LARGE SCALE GENOMIC DNA]</scope>
</reference>
<organism evidence="2 3">
    <name type="scientific">Lachancea mirantina</name>
    <dbReference type="NCBI Taxonomy" id="1230905"/>
    <lineage>
        <taxon>Eukaryota</taxon>
        <taxon>Fungi</taxon>
        <taxon>Dikarya</taxon>
        <taxon>Ascomycota</taxon>
        <taxon>Saccharomycotina</taxon>
        <taxon>Saccharomycetes</taxon>
        <taxon>Saccharomycetales</taxon>
        <taxon>Saccharomycetaceae</taxon>
        <taxon>Lachancea</taxon>
    </lineage>
</organism>
<evidence type="ECO:0000313" key="2">
    <source>
        <dbReference type="EMBL" id="SCV04589.1"/>
    </source>
</evidence>
<evidence type="ECO:0000256" key="1">
    <source>
        <dbReference type="SAM" id="MobiDB-lite"/>
    </source>
</evidence>
<feature type="region of interest" description="Disordered" evidence="1">
    <location>
        <begin position="82"/>
        <end position="108"/>
    </location>
</feature>
<feature type="compositionally biased region" description="Basic and acidic residues" evidence="1">
    <location>
        <begin position="82"/>
        <end position="94"/>
    </location>
</feature>
<dbReference type="Pfam" id="PF04889">
    <property type="entry name" value="Cwf_Cwc_15"/>
    <property type="match status" value="1"/>
</dbReference>
<feature type="compositionally biased region" description="Polar residues" evidence="1">
    <location>
        <begin position="41"/>
        <end position="53"/>
    </location>
</feature>
<accession>A0A1G4KJI5</accession>
<dbReference type="EMBL" id="LT598468">
    <property type="protein sequence ID" value="SCV04589.1"/>
    <property type="molecule type" value="Genomic_DNA"/>
</dbReference>
<gene>
    <name evidence="2" type="ORF">LAMI_0H17348G</name>
</gene>
<proteinExistence type="predicted"/>
<dbReference type="OrthoDB" id="30179at2759"/>
<sequence>MTTSHRPQLEARNGAKKDGSSTSIRHARLLPGHLKIKYRPRNSQVSKGNGSLDESQRKILELTDQEQRTLKLELNTITKAKVGDSKAKVQKESISESVTDGTKTNDEDLLKDLLKIRRNRDRCEMKSGDMRENDEEGAPSSSCSNWRKQSVFKRQKHSSKEAFTSSRNKNTNDSFNSNYHKKFMDQNVK</sequence>
<dbReference type="Proteomes" id="UP000191024">
    <property type="component" value="Chromosome H"/>
</dbReference>
<feature type="compositionally biased region" description="Basic and acidic residues" evidence="1">
    <location>
        <begin position="7"/>
        <end position="19"/>
    </location>
</feature>
<dbReference type="GO" id="GO:0000398">
    <property type="term" value="P:mRNA splicing, via spliceosome"/>
    <property type="evidence" value="ECO:0007669"/>
    <property type="project" value="InterPro"/>
</dbReference>
<dbReference type="GO" id="GO:0005681">
    <property type="term" value="C:spliceosomal complex"/>
    <property type="evidence" value="ECO:0007669"/>
    <property type="project" value="InterPro"/>
</dbReference>
<protein>
    <submittedName>
        <fullName evidence="2">LAMI_0H17348g1_1</fullName>
    </submittedName>
</protein>
<feature type="compositionally biased region" description="Polar residues" evidence="1">
    <location>
        <begin position="139"/>
        <end position="148"/>
    </location>
</feature>
<name>A0A1G4KJI5_9SACH</name>
<dbReference type="STRING" id="1230905.A0A1G4KJI5"/>
<evidence type="ECO:0000313" key="3">
    <source>
        <dbReference type="Proteomes" id="UP000191024"/>
    </source>
</evidence>
<dbReference type="InterPro" id="IPR006973">
    <property type="entry name" value="Cwf_Cwc_15"/>
</dbReference>
<feature type="region of interest" description="Disordered" evidence="1">
    <location>
        <begin position="125"/>
        <end position="189"/>
    </location>
</feature>